<evidence type="ECO:0000259" key="3">
    <source>
        <dbReference type="Pfam" id="PF17390"/>
    </source>
</evidence>
<dbReference type="Gene3D" id="2.60.120.260">
    <property type="entry name" value="Galactose-binding domain-like"/>
    <property type="match status" value="1"/>
</dbReference>
<dbReference type="Pfam" id="PF08531">
    <property type="entry name" value="Bac_rhamnosid_N"/>
    <property type="match status" value="1"/>
</dbReference>
<accession>A0A1H7XZ62</accession>
<gene>
    <name evidence="4" type="ORF">SAMN05661044_05067</name>
</gene>
<dbReference type="RefSeq" id="WP_093331195.1">
    <property type="nucleotide sequence ID" value="NZ_FOAF01000011.1"/>
</dbReference>
<dbReference type="Gene3D" id="2.60.420.10">
    <property type="entry name" value="Maltose phosphorylase, domain 3"/>
    <property type="match status" value="1"/>
</dbReference>
<feature type="domain" description="Bacterial alpha-L-rhamnosidase N-terminal" evidence="1">
    <location>
        <begin position="72"/>
        <end position="218"/>
    </location>
</feature>
<dbReference type="PANTHER" id="PTHR34987">
    <property type="entry name" value="C, PUTATIVE (AFU_ORTHOLOGUE AFUA_3G02880)-RELATED"/>
    <property type="match status" value="1"/>
</dbReference>
<dbReference type="InterPro" id="IPR008928">
    <property type="entry name" value="6-hairpin_glycosidase_sf"/>
</dbReference>
<evidence type="ECO:0000313" key="5">
    <source>
        <dbReference type="Proteomes" id="UP000199421"/>
    </source>
</evidence>
<evidence type="ECO:0000313" key="4">
    <source>
        <dbReference type="EMBL" id="SEM39003.1"/>
    </source>
</evidence>
<keyword evidence="5" id="KW-1185">Reference proteome</keyword>
<dbReference type="SUPFAM" id="SSF48208">
    <property type="entry name" value="Six-hairpin glycosidases"/>
    <property type="match status" value="1"/>
</dbReference>
<dbReference type="InterPro" id="IPR008979">
    <property type="entry name" value="Galactose-bd-like_sf"/>
</dbReference>
<evidence type="ECO:0000259" key="2">
    <source>
        <dbReference type="Pfam" id="PF17389"/>
    </source>
</evidence>
<dbReference type="Gene3D" id="1.50.10.10">
    <property type="match status" value="1"/>
</dbReference>
<dbReference type="InterPro" id="IPR035398">
    <property type="entry name" value="Bac_rhamnosid_C"/>
</dbReference>
<dbReference type="InterPro" id="IPR035396">
    <property type="entry name" value="Bac_rhamnosid6H"/>
</dbReference>
<organism evidence="4 5">
    <name type="scientific">Olivibacter domesticus</name>
    <name type="common">Pseudosphingobacterium domesticum</name>
    <dbReference type="NCBI Taxonomy" id="407022"/>
    <lineage>
        <taxon>Bacteria</taxon>
        <taxon>Pseudomonadati</taxon>
        <taxon>Bacteroidota</taxon>
        <taxon>Sphingobacteriia</taxon>
        <taxon>Sphingobacteriales</taxon>
        <taxon>Sphingobacteriaceae</taxon>
        <taxon>Olivibacter</taxon>
    </lineage>
</organism>
<sequence length="792" mass="90308">MNRFYTIALFFLCLSWRHADARQQELVNQELLQNHWTARWITCPEIAPRDYGVYHFRKTFDIPAIPEKFIINVTADNRYRLFVNGKAVSSGPARGDLYNWYFETVDIAPFLVSGKNVIAALVWNMGTYAPVAQISNQTGFLLQGNSEKEQLVNTNNSWKVLTDKAYKPCSTDNGARLKAYMVIGPGDEVDGALYPWNWEKGEFDDSSWTHSSEMASPASLGYGTDNLWTLVPRNIPQMEESLQRLKEVRRTDGVPVSQAFLNGKESLTIPANTKVSILLDQSYNTVAYPQLLVSKGKGASIKLSYAETLFDNNGRKGNRNVVEGKELIGNYDIFKPDGGRHRLFRPLWLRTYRYLQLDIMTSEEPLEIEDLYGMYTGYPFKENAHFSSDDASLEEIWKVGWRTARLCAGETYYDCPYYEQLQYEADTRIQALISMYVAGDDRLVRKALLDFHHSRVPEGLTQGRYPSNRLQVIPPFSLWWISMVHDYWMLRKDDAFIEQFLMGMMSVLDWYEKQIDQEKKMLGPMKWWNFVDYTDVFPNGVPDGATDGNSSVITLQYVYTLQQAAKIFEYYHKSVAAQHYKNLAAELAVGTYQQCFDIQKGVMANTPEKNAYSQHASIMGILTEAIPTAAHKKTMGRVLNDSSLGPATFYYRFYLTQAMKKAGMADLYYDHLTPWRDMLKTGLTTFAEKPDPARSDCHAWSASPNYDFLATICGVMPSAPGFAKVRIEPALGELKQVNAVIPHPKGEIKVFLKRTNKKGLEARVTLPADVQGEFIWDNKKVTLKAGEQKFSI</sequence>
<feature type="domain" description="Alpha-L-rhamnosidase six-hairpin glycosidase" evidence="2">
    <location>
        <begin position="382"/>
        <end position="705"/>
    </location>
</feature>
<dbReference type="OrthoDB" id="9815108at2"/>
<dbReference type="GO" id="GO:0005975">
    <property type="term" value="P:carbohydrate metabolic process"/>
    <property type="evidence" value="ECO:0007669"/>
    <property type="project" value="InterPro"/>
</dbReference>
<evidence type="ECO:0000259" key="1">
    <source>
        <dbReference type="Pfam" id="PF08531"/>
    </source>
</evidence>
<dbReference type="Pfam" id="PF17390">
    <property type="entry name" value="Bac_rhamnosid_C"/>
    <property type="match status" value="1"/>
</dbReference>
<dbReference type="InterPro" id="IPR013737">
    <property type="entry name" value="Bac_rhamnosid_N"/>
</dbReference>
<dbReference type="AlphaFoldDB" id="A0A1H7XZ62"/>
<proteinExistence type="predicted"/>
<dbReference type="PANTHER" id="PTHR34987:SF2">
    <property type="entry name" value="B, PUTATIVE (AFU_ORTHOLOGUE AFUA_7G05040)-RELATED"/>
    <property type="match status" value="1"/>
</dbReference>
<dbReference type="Proteomes" id="UP000199421">
    <property type="component" value="Unassembled WGS sequence"/>
</dbReference>
<reference evidence="5" key="1">
    <citation type="submission" date="2016-10" db="EMBL/GenBank/DDBJ databases">
        <authorList>
            <person name="Varghese N."/>
            <person name="Submissions S."/>
        </authorList>
    </citation>
    <scope>NUCLEOTIDE SEQUENCE [LARGE SCALE GENOMIC DNA]</scope>
    <source>
        <strain evidence="5">DSM 18733</strain>
    </source>
</reference>
<dbReference type="Pfam" id="PF17389">
    <property type="entry name" value="Bac_rhamnosid6H"/>
    <property type="match status" value="1"/>
</dbReference>
<dbReference type="SUPFAM" id="SSF49785">
    <property type="entry name" value="Galactose-binding domain-like"/>
    <property type="match status" value="1"/>
</dbReference>
<dbReference type="STRING" id="407022.SAMN05661044_05067"/>
<feature type="domain" description="Alpha-L-rhamnosidase C-terminal" evidence="3">
    <location>
        <begin position="714"/>
        <end position="776"/>
    </location>
</feature>
<protein>
    <submittedName>
        <fullName evidence="4">Alpha-L-rhamnosidase N-terminal domain-containing protein</fullName>
    </submittedName>
</protein>
<dbReference type="InterPro" id="IPR012341">
    <property type="entry name" value="6hp_glycosidase-like_sf"/>
</dbReference>
<dbReference type="EMBL" id="FOAF01000011">
    <property type="protein sequence ID" value="SEM39003.1"/>
    <property type="molecule type" value="Genomic_DNA"/>
</dbReference>
<name>A0A1H7XZ62_OLID1</name>